<dbReference type="Pfam" id="PF00248">
    <property type="entry name" value="Aldo_ket_red"/>
    <property type="match status" value="1"/>
</dbReference>
<evidence type="ECO:0000313" key="3">
    <source>
        <dbReference type="EMBL" id="CAK9860532.1"/>
    </source>
</evidence>
<dbReference type="Gene3D" id="3.20.20.100">
    <property type="entry name" value="NADP-dependent oxidoreductase domain"/>
    <property type="match status" value="1"/>
</dbReference>
<proteinExistence type="predicted"/>
<dbReference type="Proteomes" id="UP001497522">
    <property type="component" value="Chromosome 11"/>
</dbReference>
<dbReference type="SUPFAM" id="SSF51430">
    <property type="entry name" value="NAD(P)-linked oxidoreductase"/>
    <property type="match status" value="1"/>
</dbReference>
<evidence type="ECO:0000313" key="4">
    <source>
        <dbReference type="Proteomes" id="UP001497522"/>
    </source>
</evidence>
<dbReference type="InterPro" id="IPR050791">
    <property type="entry name" value="Aldo-Keto_reductase"/>
</dbReference>
<dbReference type="InterPro" id="IPR036812">
    <property type="entry name" value="NAD(P)_OxRdtase_dom_sf"/>
</dbReference>
<name>A0ABP1ADE4_9BRYO</name>
<sequence length="84" mass="9345">MSGENLEKNNRLRARLLAISEEKKCSLNQMALAWILHKGKDVVPIPGTSKKVNVESNIGAIGVTLSKEEIVEIEAGYAYCRNFR</sequence>
<organism evidence="3 4">
    <name type="scientific">Sphagnum jensenii</name>
    <dbReference type="NCBI Taxonomy" id="128206"/>
    <lineage>
        <taxon>Eukaryota</taxon>
        <taxon>Viridiplantae</taxon>
        <taxon>Streptophyta</taxon>
        <taxon>Embryophyta</taxon>
        <taxon>Bryophyta</taxon>
        <taxon>Sphagnophytina</taxon>
        <taxon>Sphagnopsida</taxon>
        <taxon>Sphagnales</taxon>
        <taxon>Sphagnaceae</taxon>
        <taxon>Sphagnum</taxon>
    </lineage>
</organism>
<dbReference type="PANTHER" id="PTHR43625:SF40">
    <property type="entry name" value="ALDO-KETO REDUCTASE YAKC [NADP(+)]"/>
    <property type="match status" value="1"/>
</dbReference>
<feature type="domain" description="NADP-dependent oxidoreductase" evidence="2">
    <location>
        <begin position="6"/>
        <end position="75"/>
    </location>
</feature>
<dbReference type="PANTHER" id="PTHR43625">
    <property type="entry name" value="AFLATOXIN B1 ALDEHYDE REDUCTASE"/>
    <property type="match status" value="1"/>
</dbReference>
<keyword evidence="1" id="KW-0560">Oxidoreductase</keyword>
<accession>A0ABP1ADE4</accession>
<reference evidence="3" key="1">
    <citation type="submission" date="2024-03" db="EMBL/GenBank/DDBJ databases">
        <authorList>
            <consortium name="ELIXIR-Norway"/>
            <consortium name="Elixir Norway"/>
        </authorList>
    </citation>
    <scope>NUCLEOTIDE SEQUENCE</scope>
</reference>
<dbReference type="EMBL" id="OZ023712">
    <property type="protein sequence ID" value="CAK9860532.1"/>
    <property type="molecule type" value="Genomic_DNA"/>
</dbReference>
<dbReference type="InterPro" id="IPR023210">
    <property type="entry name" value="NADP_OxRdtase_dom"/>
</dbReference>
<evidence type="ECO:0000256" key="1">
    <source>
        <dbReference type="ARBA" id="ARBA00023002"/>
    </source>
</evidence>
<keyword evidence="4" id="KW-1185">Reference proteome</keyword>
<gene>
    <name evidence="3" type="ORF">CSSPJE1EN2_LOCUS3527</name>
</gene>
<evidence type="ECO:0000259" key="2">
    <source>
        <dbReference type="Pfam" id="PF00248"/>
    </source>
</evidence>
<protein>
    <recommendedName>
        <fullName evidence="2">NADP-dependent oxidoreductase domain-containing protein</fullName>
    </recommendedName>
</protein>